<proteinExistence type="inferred from homology"/>
<comment type="similarity">
    <text evidence="1">Belongs to the UPF0434 family.</text>
</comment>
<dbReference type="InterPro" id="IPR005651">
    <property type="entry name" value="Trm112-like"/>
</dbReference>
<evidence type="ECO:0000313" key="4">
    <source>
        <dbReference type="Proteomes" id="UP001230317"/>
    </source>
</evidence>
<evidence type="ECO:0000313" key="5">
    <source>
        <dbReference type="Proteomes" id="UP001239414"/>
    </source>
</evidence>
<dbReference type="SUPFAM" id="SSF158997">
    <property type="entry name" value="Trm112p-like"/>
    <property type="match status" value="1"/>
</dbReference>
<dbReference type="Proteomes" id="UP001230317">
    <property type="component" value="Unassembled WGS sequence"/>
</dbReference>
<organism evidence="3 4">
    <name type="scientific">Corynebacterium accolens</name>
    <dbReference type="NCBI Taxonomy" id="38284"/>
    <lineage>
        <taxon>Bacteria</taxon>
        <taxon>Bacillati</taxon>
        <taxon>Actinomycetota</taxon>
        <taxon>Actinomycetes</taxon>
        <taxon>Mycobacteriales</taxon>
        <taxon>Corynebacteriaceae</taxon>
        <taxon>Corynebacterium</taxon>
    </lineage>
</organism>
<dbReference type="RefSeq" id="WP_023031153.1">
    <property type="nucleotide sequence ID" value="NZ_CP100378.1"/>
</dbReference>
<dbReference type="HAMAP" id="MF_01187">
    <property type="entry name" value="UPF0434"/>
    <property type="match status" value="1"/>
</dbReference>
<keyword evidence="5" id="KW-1185">Reference proteome</keyword>
<dbReference type="Pfam" id="PF03966">
    <property type="entry name" value="Trm112p"/>
    <property type="match status" value="1"/>
</dbReference>
<dbReference type="AlphaFoldDB" id="A0AAP4C057"/>
<accession>A0AAP4C057</accession>
<protein>
    <recommendedName>
        <fullName evidence="1">UPF0434 protein QPX34_09680</fullName>
    </recommendedName>
</protein>
<dbReference type="Proteomes" id="UP001239414">
    <property type="component" value="Unassembled WGS sequence"/>
</dbReference>
<evidence type="ECO:0000313" key="2">
    <source>
        <dbReference type="EMBL" id="MDK4248279.1"/>
    </source>
</evidence>
<dbReference type="GO" id="GO:0005829">
    <property type="term" value="C:cytosol"/>
    <property type="evidence" value="ECO:0007669"/>
    <property type="project" value="TreeGrafter"/>
</dbReference>
<dbReference type="Gene3D" id="2.20.25.10">
    <property type="match status" value="1"/>
</dbReference>
<dbReference type="PANTHER" id="PTHR33505">
    <property type="entry name" value="ZGC:162634"/>
    <property type="match status" value="1"/>
</dbReference>
<name>A0AAP4C057_9CORY</name>
<sequence>MIDQKLLEILVCPIDKQPLEDHGDYLVNPRLNKAYPVQDGIPVMLVDEAVDWPGEYCPLAPNE</sequence>
<comment type="caution">
    <text evidence="3">The sequence shown here is derived from an EMBL/GenBank/DDBJ whole genome shotgun (WGS) entry which is preliminary data.</text>
</comment>
<evidence type="ECO:0000256" key="1">
    <source>
        <dbReference type="HAMAP-Rule" id="MF_01187"/>
    </source>
</evidence>
<reference evidence="3 5" key="1">
    <citation type="submission" date="2023-05" db="EMBL/GenBank/DDBJ databases">
        <title>Metabolic capabilities are highly conserved among human nasal-associated Corynebacterium species in pangenomic analyses.</title>
        <authorList>
            <person name="Tran T.H."/>
            <person name="Roberts A.Q."/>
            <person name="Escapa I.F."/>
            <person name="Gao W."/>
            <person name="Conlan S."/>
            <person name="Kong H."/>
            <person name="Segre J.A."/>
            <person name="Kelly M.S."/>
            <person name="Lemon K.P."/>
        </authorList>
    </citation>
    <scope>NUCLEOTIDE SEQUENCE</scope>
    <source>
        <strain evidence="3">KPL2618</strain>
        <strain evidence="2 5">KPL3802</strain>
    </source>
</reference>
<dbReference type="PANTHER" id="PTHR33505:SF4">
    <property type="entry name" value="PROTEIN PREY, MITOCHONDRIAL"/>
    <property type="match status" value="1"/>
</dbReference>
<evidence type="ECO:0000313" key="3">
    <source>
        <dbReference type="EMBL" id="MDK4335919.1"/>
    </source>
</evidence>
<dbReference type="EMBL" id="JASNVU010000016">
    <property type="protein sequence ID" value="MDK4335919.1"/>
    <property type="molecule type" value="Genomic_DNA"/>
</dbReference>
<dbReference type="EMBL" id="JASNUO010000011">
    <property type="protein sequence ID" value="MDK4248279.1"/>
    <property type="molecule type" value="Genomic_DNA"/>
</dbReference>
<gene>
    <name evidence="2" type="ORF">QPX34_09680</name>
    <name evidence="3" type="ORF">QPX58_10945</name>
</gene>